<dbReference type="GO" id="GO:0043161">
    <property type="term" value="P:proteasome-mediated ubiquitin-dependent protein catabolic process"/>
    <property type="evidence" value="ECO:0007669"/>
    <property type="project" value="TreeGrafter"/>
</dbReference>
<dbReference type="OrthoDB" id="7759664at2759"/>
<dbReference type="SUPFAM" id="SSF57850">
    <property type="entry name" value="RING/U-box"/>
    <property type="match status" value="1"/>
</dbReference>
<evidence type="ECO:0000259" key="13">
    <source>
        <dbReference type="PROSITE" id="PS50089"/>
    </source>
</evidence>
<feature type="compositionally biased region" description="Pro residues" evidence="11">
    <location>
        <begin position="462"/>
        <end position="487"/>
    </location>
</feature>
<dbReference type="PANTHER" id="PTHR22763:SF184">
    <property type="entry name" value="E3 UBIQUITIN-PROTEIN LIGASE SYNOVIOLIN"/>
    <property type="match status" value="1"/>
</dbReference>
<feature type="transmembrane region" description="Helical" evidence="12">
    <location>
        <begin position="152"/>
        <end position="170"/>
    </location>
</feature>
<evidence type="ECO:0000313" key="15">
    <source>
        <dbReference type="Proteomes" id="UP000005018"/>
    </source>
</evidence>
<feature type="transmembrane region" description="Helical" evidence="12">
    <location>
        <begin position="7"/>
        <end position="24"/>
    </location>
</feature>
<dbReference type="eggNOG" id="KOG0802">
    <property type="taxonomic scope" value="Eukaryota"/>
</dbReference>
<accession>H8X562</accession>
<keyword evidence="5" id="KW-0479">Metal-binding</keyword>
<keyword evidence="9 12" id="KW-0472">Membrane</keyword>
<evidence type="ECO:0000256" key="12">
    <source>
        <dbReference type="SAM" id="Phobius"/>
    </source>
</evidence>
<evidence type="ECO:0000256" key="8">
    <source>
        <dbReference type="ARBA" id="ARBA00022989"/>
    </source>
</evidence>
<gene>
    <name evidence="14" type="ORF">CORT_0D03100</name>
</gene>
<evidence type="ECO:0000256" key="3">
    <source>
        <dbReference type="ARBA" id="ARBA00022679"/>
    </source>
</evidence>
<evidence type="ECO:0000256" key="10">
    <source>
        <dbReference type="PROSITE-ProRule" id="PRU00175"/>
    </source>
</evidence>
<dbReference type="PROSITE" id="PS50089">
    <property type="entry name" value="ZF_RING_2"/>
    <property type="match status" value="1"/>
</dbReference>
<dbReference type="SMART" id="SM00184">
    <property type="entry name" value="RING"/>
    <property type="match status" value="1"/>
</dbReference>
<evidence type="ECO:0000256" key="9">
    <source>
        <dbReference type="ARBA" id="ARBA00023136"/>
    </source>
</evidence>
<protein>
    <submittedName>
        <fullName evidence="14">Hrd1 protein</fullName>
    </submittedName>
</protein>
<proteinExistence type="predicted"/>
<dbReference type="Pfam" id="PF13639">
    <property type="entry name" value="zf-RING_2"/>
    <property type="match status" value="1"/>
</dbReference>
<evidence type="ECO:0000256" key="11">
    <source>
        <dbReference type="SAM" id="MobiDB-lite"/>
    </source>
</evidence>
<keyword evidence="8 12" id="KW-1133">Transmembrane helix</keyword>
<dbReference type="RefSeq" id="XP_003869291.1">
    <property type="nucleotide sequence ID" value="XM_003869242.1"/>
</dbReference>
<dbReference type="KEGG" id="cot:CORT_0D03100"/>
<dbReference type="GO" id="GO:0061630">
    <property type="term" value="F:ubiquitin protein ligase activity"/>
    <property type="evidence" value="ECO:0007669"/>
    <property type="project" value="UniProtKB-EC"/>
</dbReference>
<comment type="pathway">
    <text evidence="2">Protein modification; protein ubiquitination.</text>
</comment>
<evidence type="ECO:0000256" key="1">
    <source>
        <dbReference type="ARBA" id="ARBA00004127"/>
    </source>
</evidence>
<keyword evidence="3" id="KW-0808">Transferase</keyword>
<evidence type="ECO:0000256" key="4">
    <source>
        <dbReference type="ARBA" id="ARBA00022692"/>
    </source>
</evidence>
<feature type="transmembrane region" description="Helical" evidence="12">
    <location>
        <begin position="300"/>
        <end position="320"/>
    </location>
</feature>
<evidence type="ECO:0000256" key="5">
    <source>
        <dbReference type="ARBA" id="ARBA00022723"/>
    </source>
</evidence>
<evidence type="ECO:0000256" key="6">
    <source>
        <dbReference type="ARBA" id="ARBA00022771"/>
    </source>
</evidence>
<evidence type="ECO:0000256" key="2">
    <source>
        <dbReference type="ARBA" id="ARBA00004906"/>
    </source>
</evidence>
<dbReference type="EMBL" id="HE681722">
    <property type="protein sequence ID" value="CCG23155.1"/>
    <property type="molecule type" value="Genomic_DNA"/>
</dbReference>
<dbReference type="HOGENOM" id="CLU_497911_0_0_1"/>
<feature type="transmembrane region" description="Helical" evidence="12">
    <location>
        <begin position="102"/>
        <end position="122"/>
    </location>
</feature>
<dbReference type="GO" id="GO:0008270">
    <property type="term" value="F:zinc ion binding"/>
    <property type="evidence" value="ECO:0007669"/>
    <property type="project" value="UniProtKB-KW"/>
</dbReference>
<keyword evidence="6 10" id="KW-0863">Zinc-finger</keyword>
<dbReference type="GeneID" id="14540023"/>
<dbReference type="GO" id="GO:0036503">
    <property type="term" value="P:ERAD pathway"/>
    <property type="evidence" value="ECO:0007669"/>
    <property type="project" value="TreeGrafter"/>
</dbReference>
<evidence type="ECO:0000256" key="7">
    <source>
        <dbReference type="ARBA" id="ARBA00022833"/>
    </source>
</evidence>
<comment type="subcellular location">
    <subcellularLocation>
        <location evidence="1">Endomembrane system</location>
        <topology evidence="1">Multi-pass membrane protein</topology>
    </subcellularLocation>
</comment>
<dbReference type="InterPro" id="IPR057992">
    <property type="entry name" value="TPR_SYVN1_N"/>
</dbReference>
<dbReference type="AlphaFoldDB" id="H8X562"/>
<sequence length="649" mass="73397">MNKTTQYIIGYTSISVALLSWSIYDSLSKSFNYIMFIIEFTDGLKLGIFINSIVFTFLVINKILQILLFGTLRMIEVEHLLEKLPIFAINLFLNLATGDNNILLNVLLMGIAMSFKVVHVIMFDRLDLLNLQIYNKLNDDEFGDRVELKDVIKYYIGSINFWLNIMLIAIDFSVAKFLVYDVFQGVNSFTCLLFGFQFAVQGVEALTNFAKLLLGFYEIVFYKVRKNNREAERERELAREGSEEVEVDESEILEDVGTDEVEVDESTAPGEVQTDEVEIENDDDNELDYVWENKPYYGKAIDISSALLTAISYVCFIYLLTVHSGLSLPLSMLQGTYSSLRKAWVQISQLLSLIESSKRLDTQLPNATKEDLERSDNSCLICLDDMYSAEEYHRLFKKPQAPRRVPKKLQCNHILHMGCLKEWLERSDSCPLCRRKVFGPHDTATQAQQRAAEQQGVNVQPQPQPQPENQPQQEPVPSPQPQQQPEPQPEHRAEPPQPTTTTTVPTSQPEGDLPNTTSSSDAASIIANVNRQTEILRNSAISQIAPVEGSSRDVEQMTTTSTPVNAATAASSTSNPGELLYQMINLPSTAVIPPDWVLLPLEHSEEEGVDYKVSLSTDRKANLKVHDRDRSRNLKFYSIPSDSWYNVCT</sequence>
<feature type="compositionally biased region" description="Low complexity" evidence="11">
    <location>
        <begin position="444"/>
        <end position="461"/>
    </location>
</feature>
<keyword evidence="15" id="KW-1185">Reference proteome</keyword>
<dbReference type="PANTHER" id="PTHR22763">
    <property type="entry name" value="RING ZINC FINGER PROTEIN"/>
    <property type="match status" value="1"/>
</dbReference>
<dbReference type="Pfam" id="PF25563">
    <property type="entry name" value="TPR_SYVN1_N"/>
    <property type="match status" value="1"/>
</dbReference>
<keyword evidence="4 12" id="KW-0812">Transmembrane</keyword>
<feature type="transmembrane region" description="Helical" evidence="12">
    <location>
        <begin position="44"/>
        <end position="64"/>
    </location>
</feature>
<dbReference type="UniPathway" id="UPA00143"/>
<reference evidence="14 15" key="1">
    <citation type="journal article" date="2012" name="PLoS ONE">
        <title>Sequence and analysis of the genome of the pathogenic yeast Candida orthopsilosis.</title>
        <authorList>
            <person name="Riccombeni A."/>
            <person name="Vidanes G."/>
            <person name="Proux-Wera E."/>
            <person name="Wolfe K.H."/>
            <person name="Butler G."/>
        </authorList>
    </citation>
    <scope>NUCLEOTIDE SEQUENCE [LARGE SCALE GENOMIC DNA]</scope>
    <source>
        <strain evidence="14 15">Co 90-125</strain>
    </source>
</reference>
<feature type="region of interest" description="Disordered" evidence="11">
    <location>
        <begin position="444"/>
        <end position="521"/>
    </location>
</feature>
<feature type="domain" description="RING-type" evidence="13">
    <location>
        <begin position="379"/>
        <end position="434"/>
    </location>
</feature>
<feature type="compositionally biased region" description="Low complexity" evidence="11">
    <location>
        <begin position="499"/>
        <end position="509"/>
    </location>
</feature>
<dbReference type="InterPro" id="IPR013083">
    <property type="entry name" value="Znf_RING/FYVE/PHD"/>
</dbReference>
<organism evidence="14 15">
    <name type="scientific">Candida orthopsilosis (strain 90-125)</name>
    <name type="common">Yeast</name>
    <dbReference type="NCBI Taxonomy" id="1136231"/>
    <lineage>
        <taxon>Eukaryota</taxon>
        <taxon>Fungi</taxon>
        <taxon>Dikarya</taxon>
        <taxon>Ascomycota</taxon>
        <taxon>Saccharomycotina</taxon>
        <taxon>Pichiomycetes</taxon>
        <taxon>Debaryomycetaceae</taxon>
        <taxon>Candida/Lodderomyces clade</taxon>
        <taxon>Candida</taxon>
    </lineage>
</organism>
<dbReference type="InterPro" id="IPR050731">
    <property type="entry name" value="HRD1_E3_ubiq-ligases"/>
</dbReference>
<dbReference type="Proteomes" id="UP000005018">
    <property type="component" value="Chromosome 4"/>
</dbReference>
<dbReference type="InterPro" id="IPR001841">
    <property type="entry name" value="Znf_RING"/>
</dbReference>
<dbReference type="GO" id="GO:0005789">
    <property type="term" value="C:endoplasmic reticulum membrane"/>
    <property type="evidence" value="ECO:0007669"/>
    <property type="project" value="UniProtKB-SubCell"/>
</dbReference>
<name>H8X562_CANO9</name>
<evidence type="ECO:0000313" key="14">
    <source>
        <dbReference type="EMBL" id="CCG23155.1"/>
    </source>
</evidence>
<keyword evidence="7" id="KW-0862">Zinc</keyword>
<dbReference type="Gene3D" id="3.30.40.10">
    <property type="entry name" value="Zinc/RING finger domain, C3HC4 (zinc finger)"/>
    <property type="match status" value="1"/>
</dbReference>
<dbReference type="GO" id="GO:0016567">
    <property type="term" value="P:protein ubiquitination"/>
    <property type="evidence" value="ECO:0007669"/>
    <property type="project" value="UniProtKB-UniPathway"/>
</dbReference>